<dbReference type="NCBIfam" id="TIGR03570">
    <property type="entry name" value="NeuD_NnaD"/>
    <property type="match status" value="1"/>
</dbReference>
<dbReference type="SUPFAM" id="SSF51161">
    <property type="entry name" value="Trimeric LpxA-like enzymes"/>
    <property type="match status" value="1"/>
</dbReference>
<organism evidence="5 6">
    <name type="scientific">Ramlibacter pinisoli</name>
    <dbReference type="NCBI Taxonomy" id="2682844"/>
    <lineage>
        <taxon>Bacteria</taxon>
        <taxon>Pseudomonadati</taxon>
        <taxon>Pseudomonadota</taxon>
        <taxon>Betaproteobacteria</taxon>
        <taxon>Burkholderiales</taxon>
        <taxon>Comamonadaceae</taxon>
        <taxon>Ramlibacter</taxon>
    </lineage>
</organism>
<keyword evidence="5" id="KW-0808">Transferase</keyword>
<feature type="site" description="Increases basicity of active site His" evidence="2">
    <location>
        <position position="137"/>
    </location>
</feature>
<evidence type="ECO:0000313" key="6">
    <source>
        <dbReference type="Proteomes" id="UP000469385"/>
    </source>
</evidence>
<reference evidence="5 6" key="1">
    <citation type="submission" date="2019-12" db="EMBL/GenBank/DDBJ databases">
        <authorList>
            <person name="Huq M.A."/>
        </authorList>
    </citation>
    <scope>NUCLEOTIDE SEQUENCE [LARGE SCALE GENOMIC DNA]</scope>
    <source>
        <strain evidence="5 6">MAH-25</strain>
    </source>
</reference>
<dbReference type="EMBL" id="WSEL01000003">
    <property type="protein sequence ID" value="MVQ29108.1"/>
    <property type="molecule type" value="Genomic_DNA"/>
</dbReference>
<dbReference type="InterPro" id="IPR050179">
    <property type="entry name" value="Trans_hexapeptide_repeat"/>
</dbReference>
<dbReference type="AlphaFoldDB" id="A0A6N8IQI4"/>
<dbReference type="GO" id="GO:0016746">
    <property type="term" value="F:acyltransferase activity"/>
    <property type="evidence" value="ECO:0007669"/>
    <property type="project" value="UniProtKB-KW"/>
</dbReference>
<evidence type="ECO:0000256" key="3">
    <source>
        <dbReference type="PIRSR" id="PIRSR620019-2"/>
    </source>
</evidence>
<feature type="active site" description="Proton acceptor" evidence="2">
    <location>
        <position position="136"/>
    </location>
</feature>
<keyword evidence="6" id="KW-1185">Reference proteome</keyword>
<dbReference type="InterPro" id="IPR041561">
    <property type="entry name" value="PglD_N"/>
</dbReference>
<evidence type="ECO:0000256" key="2">
    <source>
        <dbReference type="PIRSR" id="PIRSR620019-1"/>
    </source>
</evidence>
<dbReference type="Pfam" id="PF17836">
    <property type="entry name" value="PglD_N"/>
    <property type="match status" value="1"/>
</dbReference>
<dbReference type="Gene3D" id="2.160.10.10">
    <property type="entry name" value="Hexapeptide repeat proteins"/>
    <property type="match status" value="1"/>
</dbReference>
<dbReference type="Gene3D" id="3.40.50.20">
    <property type="match status" value="1"/>
</dbReference>
<protein>
    <submittedName>
        <fullName evidence="5">Sugar O-acyltransferase</fullName>
    </submittedName>
</protein>
<evidence type="ECO:0000256" key="1">
    <source>
        <dbReference type="ARBA" id="ARBA00007274"/>
    </source>
</evidence>
<comment type="similarity">
    <text evidence="1">Belongs to the transferase hexapeptide repeat family.</text>
</comment>
<dbReference type="InterPro" id="IPR020019">
    <property type="entry name" value="AcTrfase_PglD-like"/>
</dbReference>
<dbReference type="PANTHER" id="PTHR43300:SF7">
    <property type="entry name" value="UDP-N-ACETYLBACILLOSAMINE N-ACETYLTRANSFERASE"/>
    <property type="match status" value="1"/>
</dbReference>
<sequence>MQAQAATLVIVGAGGHGRVVADAALAQQRWARVVATDRNPARSVGQLLPGVPLLPFDEAAALTGAHVHIAIGAADAREREARLFGDRLATVIHPRASVSAASTIEAGCFVAAQSVVAPGARLGMGVIVNHGAVVDHDVEVGAFSHVAPLSALGGGVVVGRGVLVGAGAAVLPLRRLADGVVLGAGAVVRVDLVEPGIYAGVPAQRVR</sequence>
<feature type="binding site" evidence="3">
    <location>
        <position position="72"/>
    </location>
    <ligand>
        <name>substrate</name>
    </ligand>
</feature>
<dbReference type="RefSeq" id="WP_157397151.1">
    <property type="nucleotide sequence ID" value="NZ_WSEL01000003.1"/>
</dbReference>
<feature type="domain" description="PglD N-terminal" evidence="4">
    <location>
        <begin position="8"/>
        <end position="79"/>
    </location>
</feature>
<feature type="binding site" evidence="3">
    <location>
        <position position="145"/>
    </location>
    <ligand>
        <name>acetyl-CoA</name>
        <dbReference type="ChEBI" id="CHEBI:57288"/>
    </ligand>
</feature>
<keyword evidence="5" id="KW-0012">Acyltransferase</keyword>
<dbReference type="InterPro" id="IPR011004">
    <property type="entry name" value="Trimer_LpxA-like_sf"/>
</dbReference>
<proteinExistence type="inferred from homology"/>
<accession>A0A6N8IQI4</accession>
<name>A0A6N8IQI4_9BURK</name>
<evidence type="ECO:0000313" key="5">
    <source>
        <dbReference type="EMBL" id="MVQ29108.1"/>
    </source>
</evidence>
<evidence type="ECO:0000259" key="4">
    <source>
        <dbReference type="Pfam" id="PF17836"/>
    </source>
</evidence>
<dbReference type="PANTHER" id="PTHR43300">
    <property type="entry name" value="ACETYLTRANSFERASE"/>
    <property type="match status" value="1"/>
</dbReference>
<comment type="caution">
    <text evidence="5">The sequence shown here is derived from an EMBL/GenBank/DDBJ whole genome shotgun (WGS) entry which is preliminary data.</text>
</comment>
<dbReference type="Proteomes" id="UP000469385">
    <property type="component" value="Unassembled WGS sequence"/>
</dbReference>
<gene>
    <name evidence="5" type="ORF">GON04_06610</name>
</gene>